<feature type="transmembrane region" description="Helical" evidence="5">
    <location>
        <begin position="224"/>
        <end position="244"/>
    </location>
</feature>
<sequence>MSSGFRSFHPFPCFFFYMGALILGIVVTHPVYILTLLFLLIGLVALNGEMPALRGMLRFFLPVSLLYAMINPLFSHRGRHILFYFWDQPVTLESLVYGLFATVNLLVILVLFISFNAVITPARFLYLFGSVFPKLGLLIVMSMRFVPLLKRRLGEIASVQQTKGIDVGQGSLRKRVTDGMKLLQILLTLCLEEALETADAMKAKGYGSGPRGRYEEFVMRPGDWTLLAALLGLFAACIGFRLLGYGAYRIFPALETVTLHGWELLSYGCFTLFAAVPVIIEGREMWLWRYWRSRM</sequence>
<feature type="transmembrane region" description="Helical" evidence="5">
    <location>
        <begin position="125"/>
        <end position="146"/>
    </location>
</feature>
<keyword evidence="3 5" id="KW-1133">Transmembrane helix</keyword>
<dbReference type="HOGENOM" id="CLU_064704_0_1_9"/>
<keyword evidence="7" id="KW-1185">Reference proteome</keyword>
<dbReference type="Proteomes" id="UP000007523">
    <property type="component" value="Chromosome"/>
</dbReference>
<dbReference type="PANTHER" id="PTHR33514:SF13">
    <property type="entry name" value="PROTEIN ABCI12, CHLOROPLASTIC"/>
    <property type="match status" value="1"/>
</dbReference>
<dbReference type="PANTHER" id="PTHR33514">
    <property type="entry name" value="PROTEIN ABCI12, CHLOROPLASTIC"/>
    <property type="match status" value="1"/>
</dbReference>
<accession>H6NHE1</accession>
<dbReference type="RefSeq" id="WP_014369534.1">
    <property type="nucleotide sequence ID" value="NC_016935.1"/>
</dbReference>
<dbReference type="AlphaFoldDB" id="H6NHE1"/>
<evidence type="ECO:0000313" key="7">
    <source>
        <dbReference type="Proteomes" id="UP000007523"/>
    </source>
</evidence>
<evidence type="ECO:0000256" key="5">
    <source>
        <dbReference type="SAM" id="Phobius"/>
    </source>
</evidence>
<keyword evidence="2 5" id="KW-0812">Transmembrane</keyword>
<dbReference type="EMBL" id="CP003235">
    <property type="protein sequence ID" value="AFC29136.1"/>
    <property type="molecule type" value="Genomic_DNA"/>
</dbReference>
<dbReference type="KEGG" id="pmq:PM3016_2248"/>
<evidence type="ECO:0000256" key="3">
    <source>
        <dbReference type="ARBA" id="ARBA00022989"/>
    </source>
</evidence>
<feature type="transmembrane region" description="Helical" evidence="5">
    <location>
        <begin position="12"/>
        <end position="45"/>
    </location>
</feature>
<dbReference type="GO" id="GO:0005886">
    <property type="term" value="C:plasma membrane"/>
    <property type="evidence" value="ECO:0007669"/>
    <property type="project" value="UniProtKB-ARBA"/>
</dbReference>
<dbReference type="CDD" id="cd16914">
    <property type="entry name" value="EcfT"/>
    <property type="match status" value="1"/>
</dbReference>
<protein>
    <submittedName>
        <fullName evidence="6">Cobalt ABC transporter permease</fullName>
    </submittedName>
</protein>
<evidence type="ECO:0000256" key="2">
    <source>
        <dbReference type="ARBA" id="ARBA00022692"/>
    </source>
</evidence>
<evidence type="ECO:0000256" key="1">
    <source>
        <dbReference type="ARBA" id="ARBA00004141"/>
    </source>
</evidence>
<feature type="transmembrane region" description="Helical" evidence="5">
    <location>
        <begin position="264"/>
        <end position="282"/>
    </location>
</feature>
<keyword evidence="4 5" id="KW-0472">Membrane</keyword>
<reference evidence="6 7" key="1">
    <citation type="journal article" date="2012" name="J. Bacteriol.">
        <title>Complete Genome Sequence of Paenibacillus mucilaginosus 3016, a Bacterium Functional as Microbial Fertilizer.</title>
        <authorList>
            <person name="Ma M."/>
            <person name="Wang Z."/>
            <person name="Li L."/>
            <person name="Jiang X."/>
            <person name="Guan D."/>
            <person name="Cao F."/>
            <person name="Chen H."/>
            <person name="Wang X."/>
            <person name="Shen D."/>
            <person name="Du B."/>
            <person name="Li J."/>
        </authorList>
    </citation>
    <scope>NUCLEOTIDE SEQUENCE [LARGE SCALE GENOMIC DNA]</scope>
    <source>
        <strain evidence="6 7">3016</strain>
    </source>
</reference>
<comment type="subcellular location">
    <subcellularLocation>
        <location evidence="1">Membrane</location>
        <topology evidence="1">Multi-pass membrane protein</topology>
    </subcellularLocation>
</comment>
<gene>
    <name evidence="6" type="ORF">PM3016_2248</name>
</gene>
<organism evidence="6 7">
    <name type="scientific">Paenibacillus mucilaginosus 3016</name>
    <dbReference type="NCBI Taxonomy" id="1116391"/>
    <lineage>
        <taxon>Bacteria</taxon>
        <taxon>Bacillati</taxon>
        <taxon>Bacillota</taxon>
        <taxon>Bacilli</taxon>
        <taxon>Bacillales</taxon>
        <taxon>Paenibacillaceae</taxon>
        <taxon>Paenibacillus</taxon>
    </lineage>
</organism>
<feature type="transmembrane region" description="Helical" evidence="5">
    <location>
        <begin position="57"/>
        <end position="74"/>
    </location>
</feature>
<feature type="transmembrane region" description="Helical" evidence="5">
    <location>
        <begin position="95"/>
        <end position="119"/>
    </location>
</feature>
<dbReference type="InterPro" id="IPR003339">
    <property type="entry name" value="ABC/ECF_trnsptr_transmembrane"/>
</dbReference>
<name>H6NHE1_9BACL</name>
<dbReference type="STRING" id="1116391.PM3016_2248"/>
<evidence type="ECO:0000256" key="4">
    <source>
        <dbReference type="ARBA" id="ARBA00023136"/>
    </source>
</evidence>
<evidence type="ECO:0000313" key="6">
    <source>
        <dbReference type="EMBL" id="AFC29136.1"/>
    </source>
</evidence>
<proteinExistence type="predicted"/>